<evidence type="ECO:0000313" key="3">
    <source>
        <dbReference type="EMBL" id="CCA18360.1"/>
    </source>
</evidence>
<dbReference type="InterPro" id="IPR043127">
    <property type="entry name" value="Sec-1-like_dom3a"/>
</dbReference>
<reference evidence="2" key="1">
    <citation type="journal article" date="2011" name="PLoS Biol.">
        <title>Gene gain and loss during evolution of obligate parasitism in the white rust pathogen of Arabidopsis thaliana.</title>
        <authorList>
            <person name="Kemen E."/>
            <person name="Gardiner A."/>
            <person name="Schultz-Larsen T."/>
            <person name="Kemen A.C."/>
            <person name="Balmuth A.L."/>
            <person name="Robert-Seilaniantz A."/>
            <person name="Bailey K."/>
            <person name="Holub E."/>
            <person name="Studholme D.J."/>
            <person name="Maclean D."/>
            <person name="Jones J.D."/>
        </authorList>
    </citation>
    <scope>NUCLEOTIDE SEQUENCE</scope>
</reference>
<dbReference type="EMBL" id="FR824084">
    <property type="protein sequence ID" value="CCA17714.1"/>
    <property type="molecule type" value="Genomic_DNA"/>
</dbReference>
<dbReference type="EMBL" id="FR824094">
    <property type="protein sequence ID" value="CCA18360.1"/>
    <property type="molecule type" value="Genomic_DNA"/>
</dbReference>
<sequence length="637" mass="71823">MAMEMVPTSLQTKQKENVLKMLDFNSESKKTSESWSEQWKILIYDSFGRDIISPILKLQQLRKKGVTLHLLIDSPRDPIADVPAIYFVLATTENIEIIVNDCKRDLYDSAHVNFIAPLSQNMMEYFAKRCVEENCATKIAKVMEQFIGFVTLEPSLFSLKQSQSYLNYNKPMLEEKEIMDLMHGIAEKLFSVLSTAKQIPVIRAPRHEGPAQIVANSLTQLIRKHISNATVDRLNLFQATDAQNSFQRPVLILMDRNEDLPSMLHHPSTYQALVDDLLKVNMNRVKVRVKKSAEEHAQDVIEKTYDLDIVSDSFFRLHAGSLFPDAIDANEEEMKQVTRKEEQIRAKTGGHDTLMTGTKDLVDAVDTLPMLVEKKKMLEVHTNIFQAAFEIITARHIPTFSMLEQKLINGSSVDKSEIAQVLASKDVGTLADKVRVLMIYFLTSGASTTEIADFEALYKHLEEANTQESGLSFMTAWTYIKKHTAFQKHASVGGALTEANSHPVQSSAASMSKFKGLAQGFLAQAAASVKNFLPENKKLHVTRVTDAICELRPNTEDDDFIYLDPKITANGAHGQVPRQRTPFREAIVFMIGGGNYNEYQNLMAYAKSQSSPKTIWYGCTELLNAEEFLQQLNSIRI</sequence>
<dbReference type="InterPro" id="IPR001619">
    <property type="entry name" value="Sec1-like"/>
</dbReference>
<evidence type="ECO:0000313" key="2">
    <source>
        <dbReference type="EMBL" id="CCA17714.1"/>
    </source>
</evidence>
<dbReference type="PANTHER" id="PTHR11679">
    <property type="entry name" value="VESICLE PROTEIN SORTING-ASSOCIATED"/>
    <property type="match status" value="1"/>
</dbReference>
<organism evidence="2">
    <name type="scientific">Albugo laibachii Nc14</name>
    <dbReference type="NCBI Taxonomy" id="890382"/>
    <lineage>
        <taxon>Eukaryota</taxon>
        <taxon>Sar</taxon>
        <taxon>Stramenopiles</taxon>
        <taxon>Oomycota</taxon>
        <taxon>Peronosporomycetes</taxon>
        <taxon>Albuginales</taxon>
        <taxon>Albuginaceae</taxon>
        <taxon>Albugo</taxon>
    </lineage>
</organism>
<dbReference type="Gene3D" id="3.40.50.2060">
    <property type="match status" value="1"/>
</dbReference>
<proteinExistence type="inferred from homology"/>
<name>F0W9A1_9STRA</name>
<dbReference type="Gene3D" id="1.25.40.60">
    <property type="match status" value="1"/>
</dbReference>
<dbReference type="Gene3D" id="3.40.50.1910">
    <property type="match status" value="1"/>
</dbReference>
<dbReference type="GO" id="GO:0016192">
    <property type="term" value="P:vesicle-mediated transport"/>
    <property type="evidence" value="ECO:0007669"/>
    <property type="project" value="InterPro"/>
</dbReference>
<dbReference type="HOGENOM" id="CLU_016216_3_1_1"/>
<gene>
    <name evidence="2" type="primary">AlNc14C39G3368</name>
    <name evidence="3" type="synonym">AlNc14C49G3893</name>
    <name evidence="2" type="ORF">ALNC14_038570</name>
    <name evidence="3" type="ORF">ALNC14_045030</name>
</gene>
<reference evidence="2" key="2">
    <citation type="submission" date="2011-02" db="EMBL/GenBank/DDBJ databases">
        <authorList>
            <person name="MacLean D."/>
        </authorList>
    </citation>
    <scope>NUCLEOTIDE SEQUENCE</scope>
</reference>
<evidence type="ECO:0000256" key="1">
    <source>
        <dbReference type="ARBA" id="ARBA00009884"/>
    </source>
</evidence>
<dbReference type="SUPFAM" id="SSF56815">
    <property type="entry name" value="Sec1/munc18-like (SM) proteins"/>
    <property type="match status" value="1"/>
</dbReference>
<dbReference type="Pfam" id="PF00995">
    <property type="entry name" value="Sec1"/>
    <property type="match status" value="1"/>
</dbReference>
<dbReference type="PIRSF" id="PIRSF005715">
    <property type="entry name" value="VPS45_Sec1"/>
    <property type="match status" value="1"/>
</dbReference>
<comment type="similarity">
    <text evidence="1">Belongs to the STXBP/unc-18/SEC1 family.</text>
</comment>
<protein>
    <submittedName>
        <fullName evidence="2">SEC1 family transporter SLY1 putative</fullName>
    </submittedName>
</protein>
<dbReference type="InterPro" id="IPR027482">
    <property type="entry name" value="Sec1-like_dom2"/>
</dbReference>
<dbReference type="AlphaFoldDB" id="F0W9A1"/>
<dbReference type="InterPro" id="IPR036045">
    <property type="entry name" value="Sec1-like_sf"/>
</dbReference>
<accession>F0W9A1</accession>
<dbReference type="InterPro" id="IPR043154">
    <property type="entry name" value="Sec-1-like_dom1"/>
</dbReference>
<dbReference type="Gene3D" id="3.90.830.10">
    <property type="entry name" value="Syntaxin Binding Protein 1, Chain A, domain 2"/>
    <property type="match status" value="1"/>
</dbReference>